<dbReference type="EMBL" id="JBHSMI010000023">
    <property type="protein sequence ID" value="MFC5403217.1"/>
    <property type="molecule type" value="Genomic_DNA"/>
</dbReference>
<sequence length="298" mass="34350">MELLQLEYFRTVARLEHMTEAAELLHVTQSSLSKTIQRLEEDLGVSLFDRSRSGRRLRLNEIGRSFLRRVERALFELEEGKREIVDLTSADNGTLALAVNTAYMLPDILHQFRVKRPQVQFHVQQLVTHEMEIQIKKGEVDFCLSSPPILGSELECDIVLQEQIYVIVPTTHRFVNRERVRLSELKEERFVSLKKGYGIRDLMDSYCEQAGFVPENAYEGDEPATLSPLVQAGLGISFIPRSALQFRPLENVVFLQIEDPICIREVGLSRHQSRYLTSAAKEFRQVIMEHFQRIAYSG</sequence>
<dbReference type="PROSITE" id="PS50931">
    <property type="entry name" value="HTH_LYSR"/>
    <property type="match status" value="1"/>
</dbReference>
<dbReference type="SUPFAM" id="SSF53850">
    <property type="entry name" value="Periplasmic binding protein-like II"/>
    <property type="match status" value="1"/>
</dbReference>
<organism evidence="6 7">
    <name type="scientific">Cohnella soli</name>
    <dbReference type="NCBI Taxonomy" id="425005"/>
    <lineage>
        <taxon>Bacteria</taxon>
        <taxon>Bacillati</taxon>
        <taxon>Bacillota</taxon>
        <taxon>Bacilli</taxon>
        <taxon>Bacillales</taxon>
        <taxon>Paenibacillaceae</taxon>
        <taxon>Cohnella</taxon>
    </lineage>
</organism>
<evidence type="ECO:0000313" key="6">
    <source>
        <dbReference type="EMBL" id="MFC5403217.1"/>
    </source>
</evidence>
<dbReference type="Proteomes" id="UP001596113">
    <property type="component" value="Unassembled WGS sequence"/>
</dbReference>
<feature type="domain" description="HTH lysR-type" evidence="5">
    <location>
        <begin position="1"/>
        <end position="60"/>
    </location>
</feature>
<comment type="caution">
    <text evidence="6">The sequence shown here is derived from an EMBL/GenBank/DDBJ whole genome shotgun (WGS) entry which is preliminary data.</text>
</comment>
<proteinExistence type="inferred from homology"/>
<dbReference type="PRINTS" id="PR00039">
    <property type="entry name" value="HTHLYSR"/>
</dbReference>
<dbReference type="InterPro" id="IPR000847">
    <property type="entry name" value="LysR_HTH_N"/>
</dbReference>
<evidence type="ECO:0000256" key="1">
    <source>
        <dbReference type="ARBA" id="ARBA00009437"/>
    </source>
</evidence>
<dbReference type="InterPro" id="IPR036388">
    <property type="entry name" value="WH-like_DNA-bd_sf"/>
</dbReference>
<protein>
    <submittedName>
        <fullName evidence="6">LysR family transcriptional regulator</fullName>
    </submittedName>
</protein>
<dbReference type="Pfam" id="PF03466">
    <property type="entry name" value="LysR_substrate"/>
    <property type="match status" value="1"/>
</dbReference>
<dbReference type="Gene3D" id="1.10.10.10">
    <property type="entry name" value="Winged helix-like DNA-binding domain superfamily/Winged helix DNA-binding domain"/>
    <property type="match status" value="1"/>
</dbReference>
<evidence type="ECO:0000313" key="7">
    <source>
        <dbReference type="Proteomes" id="UP001596113"/>
    </source>
</evidence>
<keyword evidence="7" id="KW-1185">Reference proteome</keyword>
<dbReference type="InterPro" id="IPR036390">
    <property type="entry name" value="WH_DNA-bd_sf"/>
</dbReference>
<name>A0ABW0HSY6_9BACL</name>
<keyword evidence="3" id="KW-0238">DNA-binding</keyword>
<keyword evidence="4" id="KW-0804">Transcription</keyword>
<dbReference type="Gene3D" id="3.40.190.290">
    <property type="match status" value="1"/>
</dbReference>
<evidence type="ECO:0000259" key="5">
    <source>
        <dbReference type="PROSITE" id="PS50931"/>
    </source>
</evidence>
<accession>A0ABW0HSY6</accession>
<reference evidence="7" key="1">
    <citation type="journal article" date="2019" name="Int. J. Syst. Evol. Microbiol.">
        <title>The Global Catalogue of Microorganisms (GCM) 10K type strain sequencing project: providing services to taxonomists for standard genome sequencing and annotation.</title>
        <authorList>
            <consortium name="The Broad Institute Genomics Platform"/>
            <consortium name="The Broad Institute Genome Sequencing Center for Infectious Disease"/>
            <person name="Wu L."/>
            <person name="Ma J."/>
        </authorList>
    </citation>
    <scope>NUCLEOTIDE SEQUENCE [LARGE SCALE GENOMIC DNA]</scope>
    <source>
        <strain evidence="7">CGMCC 1.18575</strain>
    </source>
</reference>
<dbReference type="SUPFAM" id="SSF46785">
    <property type="entry name" value="Winged helix' DNA-binding domain"/>
    <property type="match status" value="1"/>
</dbReference>
<dbReference type="PANTHER" id="PTHR30346:SF28">
    <property type="entry name" value="HTH-TYPE TRANSCRIPTIONAL REGULATOR CYNR"/>
    <property type="match status" value="1"/>
</dbReference>
<comment type="similarity">
    <text evidence="1">Belongs to the LysR transcriptional regulatory family.</text>
</comment>
<evidence type="ECO:0000256" key="2">
    <source>
        <dbReference type="ARBA" id="ARBA00023015"/>
    </source>
</evidence>
<gene>
    <name evidence="6" type="ORF">ACFPOF_10805</name>
</gene>
<dbReference type="PANTHER" id="PTHR30346">
    <property type="entry name" value="TRANSCRIPTIONAL DUAL REGULATOR HCAR-RELATED"/>
    <property type="match status" value="1"/>
</dbReference>
<dbReference type="Pfam" id="PF00126">
    <property type="entry name" value="HTH_1"/>
    <property type="match status" value="1"/>
</dbReference>
<dbReference type="InterPro" id="IPR005119">
    <property type="entry name" value="LysR_subst-bd"/>
</dbReference>
<evidence type="ECO:0000256" key="4">
    <source>
        <dbReference type="ARBA" id="ARBA00023163"/>
    </source>
</evidence>
<dbReference type="RefSeq" id="WP_378133120.1">
    <property type="nucleotide sequence ID" value="NZ_JBHSMI010000023.1"/>
</dbReference>
<evidence type="ECO:0000256" key="3">
    <source>
        <dbReference type="ARBA" id="ARBA00023125"/>
    </source>
</evidence>
<keyword evidence="2" id="KW-0805">Transcription regulation</keyword>